<evidence type="ECO:0000313" key="3">
    <source>
        <dbReference type="Proteomes" id="UP000527355"/>
    </source>
</evidence>
<feature type="compositionally biased region" description="Acidic residues" evidence="1">
    <location>
        <begin position="36"/>
        <end position="94"/>
    </location>
</feature>
<feature type="compositionally biased region" description="Basic and acidic residues" evidence="1">
    <location>
        <begin position="24"/>
        <end position="35"/>
    </location>
</feature>
<dbReference type="AlphaFoldDB" id="A0A7J7U595"/>
<gene>
    <name evidence="2" type="ORF">mMyoMyo1_008831</name>
</gene>
<evidence type="ECO:0000313" key="2">
    <source>
        <dbReference type="EMBL" id="KAF6308039.1"/>
    </source>
</evidence>
<dbReference type="EMBL" id="JABWUV010000014">
    <property type="protein sequence ID" value="KAF6308039.1"/>
    <property type="molecule type" value="Genomic_DNA"/>
</dbReference>
<feature type="compositionally biased region" description="Polar residues" evidence="1">
    <location>
        <begin position="134"/>
        <end position="163"/>
    </location>
</feature>
<reference evidence="2 3" key="1">
    <citation type="journal article" date="2020" name="Nature">
        <title>Six reference-quality genomes reveal evolution of bat adaptations.</title>
        <authorList>
            <person name="Jebb D."/>
            <person name="Huang Z."/>
            <person name="Pippel M."/>
            <person name="Hughes G.M."/>
            <person name="Lavrichenko K."/>
            <person name="Devanna P."/>
            <person name="Winkler S."/>
            <person name="Jermiin L.S."/>
            <person name="Skirmuntt E.C."/>
            <person name="Katzourakis A."/>
            <person name="Burkitt-Gray L."/>
            <person name="Ray D.A."/>
            <person name="Sullivan K.A.M."/>
            <person name="Roscito J.G."/>
            <person name="Kirilenko B.M."/>
            <person name="Davalos L.M."/>
            <person name="Corthals A.P."/>
            <person name="Power M.L."/>
            <person name="Jones G."/>
            <person name="Ransome R.D."/>
            <person name="Dechmann D.K.N."/>
            <person name="Locatelli A.G."/>
            <person name="Puechmaille S.J."/>
            <person name="Fedrigo O."/>
            <person name="Jarvis E.D."/>
            <person name="Hiller M."/>
            <person name="Vernes S.C."/>
            <person name="Myers E.W."/>
            <person name="Teeling E.C."/>
        </authorList>
    </citation>
    <scope>NUCLEOTIDE SEQUENCE [LARGE SCALE GENOMIC DNA]</scope>
    <source>
        <strain evidence="2">MMyoMyo1</strain>
        <tissue evidence="2">Flight muscle</tissue>
    </source>
</reference>
<feature type="region of interest" description="Disordered" evidence="1">
    <location>
        <begin position="1"/>
        <end position="194"/>
    </location>
</feature>
<feature type="compositionally biased region" description="Basic and acidic residues" evidence="1">
    <location>
        <begin position="116"/>
        <end position="126"/>
    </location>
</feature>
<organism evidence="2 3">
    <name type="scientific">Myotis myotis</name>
    <name type="common">Greater mouse-eared bat</name>
    <name type="synonym">Vespertilio myotis</name>
    <dbReference type="NCBI Taxonomy" id="51298"/>
    <lineage>
        <taxon>Eukaryota</taxon>
        <taxon>Metazoa</taxon>
        <taxon>Chordata</taxon>
        <taxon>Craniata</taxon>
        <taxon>Vertebrata</taxon>
        <taxon>Euteleostomi</taxon>
        <taxon>Mammalia</taxon>
        <taxon>Eutheria</taxon>
        <taxon>Laurasiatheria</taxon>
        <taxon>Chiroptera</taxon>
        <taxon>Yangochiroptera</taxon>
        <taxon>Vespertilionidae</taxon>
        <taxon>Myotis</taxon>
    </lineage>
</organism>
<sequence length="243" mass="27797">MEPEDLPWPGELEEEEEETEEEEEAKKEEEEVKSLDEDEEVKSLDEDEEVKSLDEDEVVMVEDVEDEEPRELDTDFTYESQPEESSDDYEEDDEAKAWLQAHPSGALPLPSPPKHRYSEGEWRGPEKVVPLTSHVWQQSSSQENSRTQISDSNVASSEETAQKGSGDDQRTESWHFLPQEIDSSHTSDTSQTRFNVREEETDAADFLSVEESILTQSENQVKKHNRGLFCSPLLGKASFFPLN</sequence>
<protein>
    <submittedName>
        <fullName evidence="2">Uncharacterized protein</fullName>
    </submittedName>
</protein>
<accession>A0A7J7U595</accession>
<dbReference type="VEuPathDB" id="HostDB:GeneID_118668854"/>
<keyword evidence="3" id="KW-1185">Reference proteome</keyword>
<feature type="compositionally biased region" description="Acidic residues" evidence="1">
    <location>
        <begin position="1"/>
        <end position="23"/>
    </location>
</feature>
<comment type="caution">
    <text evidence="2">The sequence shown here is derived from an EMBL/GenBank/DDBJ whole genome shotgun (WGS) entry which is preliminary data.</text>
</comment>
<evidence type="ECO:0000256" key="1">
    <source>
        <dbReference type="SAM" id="MobiDB-lite"/>
    </source>
</evidence>
<proteinExistence type="predicted"/>
<dbReference type="Proteomes" id="UP000527355">
    <property type="component" value="Unassembled WGS sequence"/>
</dbReference>
<name>A0A7J7U595_MYOMY</name>
<feature type="compositionally biased region" description="Polar residues" evidence="1">
    <location>
        <begin position="184"/>
        <end position="194"/>
    </location>
</feature>